<evidence type="ECO:0000313" key="1">
    <source>
        <dbReference type="EMBL" id="QDU55147.1"/>
    </source>
</evidence>
<name>A0A518AK85_9BACT</name>
<reference evidence="1 2" key="1">
    <citation type="submission" date="2019-02" db="EMBL/GenBank/DDBJ databases">
        <title>Deep-cultivation of Planctomycetes and their phenomic and genomic characterization uncovers novel biology.</title>
        <authorList>
            <person name="Wiegand S."/>
            <person name="Jogler M."/>
            <person name="Boedeker C."/>
            <person name="Pinto D."/>
            <person name="Vollmers J."/>
            <person name="Rivas-Marin E."/>
            <person name="Kohn T."/>
            <person name="Peeters S.H."/>
            <person name="Heuer A."/>
            <person name="Rast P."/>
            <person name="Oberbeckmann S."/>
            <person name="Bunk B."/>
            <person name="Jeske O."/>
            <person name="Meyerdierks A."/>
            <person name="Storesund J.E."/>
            <person name="Kallscheuer N."/>
            <person name="Luecker S."/>
            <person name="Lage O.M."/>
            <person name="Pohl T."/>
            <person name="Merkel B.J."/>
            <person name="Hornburger P."/>
            <person name="Mueller R.-W."/>
            <person name="Bruemmer F."/>
            <person name="Labrenz M."/>
            <person name="Spormann A.M."/>
            <person name="Op den Camp H."/>
            <person name="Overmann J."/>
            <person name="Amann R."/>
            <person name="Jetten M.S.M."/>
            <person name="Mascher T."/>
            <person name="Medema M.H."/>
            <person name="Devos D.P."/>
            <person name="Kaster A.-K."/>
            <person name="Ovreas L."/>
            <person name="Rohde M."/>
            <person name="Galperin M.Y."/>
            <person name="Jogler C."/>
        </authorList>
    </citation>
    <scope>NUCLEOTIDE SEQUENCE [LARGE SCALE GENOMIC DNA]</scope>
    <source>
        <strain evidence="1 2">Pan181</strain>
    </source>
</reference>
<sequence>MSQRPKISVGPFHFFSTGIRISGKPSMEDWNGPLQFAIWCQRAGPWWIGDLINAGEDGFGEAFSQMCEGMVSTEMLSRYASVARRVPFENRHPNLSWSAHAAVARLAPPEQRKLLAAANREGWTSEELRVKARELKSGK</sequence>
<dbReference type="KEGG" id="amuc:Pan181_13330"/>
<dbReference type="Proteomes" id="UP000315750">
    <property type="component" value="Chromosome"/>
</dbReference>
<dbReference type="AlphaFoldDB" id="A0A518AK85"/>
<dbReference type="EMBL" id="CP036278">
    <property type="protein sequence ID" value="QDU55147.1"/>
    <property type="molecule type" value="Genomic_DNA"/>
</dbReference>
<keyword evidence="2" id="KW-1185">Reference proteome</keyword>
<organism evidence="1 2">
    <name type="scientific">Aeoliella mucimassa</name>
    <dbReference type="NCBI Taxonomy" id="2527972"/>
    <lineage>
        <taxon>Bacteria</taxon>
        <taxon>Pseudomonadati</taxon>
        <taxon>Planctomycetota</taxon>
        <taxon>Planctomycetia</taxon>
        <taxon>Pirellulales</taxon>
        <taxon>Lacipirellulaceae</taxon>
        <taxon>Aeoliella</taxon>
    </lineage>
</organism>
<gene>
    <name evidence="1" type="ORF">Pan181_13330</name>
</gene>
<accession>A0A518AK85</accession>
<evidence type="ECO:0000313" key="2">
    <source>
        <dbReference type="Proteomes" id="UP000315750"/>
    </source>
</evidence>
<proteinExistence type="predicted"/>
<protein>
    <submittedName>
        <fullName evidence="1">Uncharacterized protein</fullName>
    </submittedName>
</protein>